<keyword evidence="2" id="KW-1185">Reference proteome</keyword>
<name>A0ABW2QVA3_9NEIS</name>
<protein>
    <recommendedName>
        <fullName evidence="3">Exo-alpha-sialidase</fullName>
    </recommendedName>
</protein>
<dbReference type="RefSeq" id="WP_380186740.1">
    <property type="nucleotide sequence ID" value="NZ_JBHTBQ010000009.1"/>
</dbReference>
<dbReference type="Proteomes" id="UP001596473">
    <property type="component" value="Unassembled WGS sequence"/>
</dbReference>
<proteinExistence type="predicted"/>
<sequence length="589" mass="59844">MARILTTPAGSSAAAASTGLLDRYTPKFPVGSVTVPPGVSSCFITGVAAGARAVAATGVNMPVSTLLGSSESGNIVIGTAPDAAATNPILYDPIGRKQVPIFSASGSPVAANTGGQQCHVSDDGFIFIGGTIGSYFSVDYGNTWQNTTFIKNGQRSMAVRPADEYTAMVDHRVAYISNTSQRIGIWNGFGLSEGAVNYANSTTLDKIDYVNGFFVASATGGINKTCFYYKDATVSILGGDGWPVVVVDAASNKTPAGMAYGNGIYVYACTDGSIYTATSITGPWTARTSNVASIHGIRFAGGRFVCVGNGVSTQTTDGITWTSGAQAGLSWTETGKVTYCTRVNKWVAIASGYTLYTSDNGSTWTQNPFSAPGMITLIANVPNGVLATVAGSGYGWIFPDPVYGAAAQFSTSNDGGALRVIRTSNNSEVLTLAGGLSNGFGGSTTGNPGVDVYGSNGVQPGTTSGVEARPVDMPHLGGVASYGYKVSGGAGRANNSQGGASLFAPATNFLLATSTSPVKPVGAGAGGAHSTPATIGGGGGEGVVRHKISVTPGEVLAYSAGLTIANTNLTTFSSHAFEPSRGYISFEFA</sequence>
<evidence type="ECO:0008006" key="3">
    <source>
        <dbReference type="Google" id="ProtNLM"/>
    </source>
</evidence>
<organism evidence="1 2">
    <name type="scientific">Iodobacter arcticus</name>
    <dbReference type="NCBI Taxonomy" id="590593"/>
    <lineage>
        <taxon>Bacteria</taxon>
        <taxon>Pseudomonadati</taxon>
        <taxon>Pseudomonadota</taxon>
        <taxon>Betaproteobacteria</taxon>
        <taxon>Neisseriales</taxon>
        <taxon>Chitinibacteraceae</taxon>
        <taxon>Iodobacter</taxon>
    </lineage>
</organism>
<reference evidence="2" key="1">
    <citation type="journal article" date="2019" name="Int. J. Syst. Evol. Microbiol.">
        <title>The Global Catalogue of Microorganisms (GCM) 10K type strain sequencing project: providing services to taxonomists for standard genome sequencing and annotation.</title>
        <authorList>
            <consortium name="The Broad Institute Genomics Platform"/>
            <consortium name="The Broad Institute Genome Sequencing Center for Infectious Disease"/>
            <person name="Wu L."/>
            <person name="Ma J."/>
        </authorList>
    </citation>
    <scope>NUCLEOTIDE SEQUENCE [LARGE SCALE GENOMIC DNA]</scope>
    <source>
        <strain evidence="2">CCUG 62945</strain>
    </source>
</reference>
<comment type="caution">
    <text evidence="1">The sequence shown here is derived from an EMBL/GenBank/DDBJ whole genome shotgun (WGS) entry which is preliminary data.</text>
</comment>
<dbReference type="EMBL" id="JBHTBQ010000009">
    <property type="protein sequence ID" value="MFC7419331.1"/>
    <property type="molecule type" value="Genomic_DNA"/>
</dbReference>
<gene>
    <name evidence="1" type="ORF">ACFQNF_05510</name>
</gene>
<evidence type="ECO:0000313" key="2">
    <source>
        <dbReference type="Proteomes" id="UP001596473"/>
    </source>
</evidence>
<dbReference type="SUPFAM" id="SSF110296">
    <property type="entry name" value="Oligoxyloglucan reducing end-specific cellobiohydrolase"/>
    <property type="match status" value="1"/>
</dbReference>
<accession>A0ABW2QVA3</accession>
<evidence type="ECO:0000313" key="1">
    <source>
        <dbReference type="EMBL" id="MFC7419331.1"/>
    </source>
</evidence>